<organism evidence="1 2">
    <name type="scientific">Rhododendron griersonianum</name>
    <dbReference type="NCBI Taxonomy" id="479676"/>
    <lineage>
        <taxon>Eukaryota</taxon>
        <taxon>Viridiplantae</taxon>
        <taxon>Streptophyta</taxon>
        <taxon>Embryophyta</taxon>
        <taxon>Tracheophyta</taxon>
        <taxon>Spermatophyta</taxon>
        <taxon>Magnoliopsida</taxon>
        <taxon>eudicotyledons</taxon>
        <taxon>Gunneridae</taxon>
        <taxon>Pentapetalae</taxon>
        <taxon>asterids</taxon>
        <taxon>Ericales</taxon>
        <taxon>Ericaceae</taxon>
        <taxon>Ericoideae</taxon>
        <taxon>Rhodoreae</taxon>
        <taxon>Rhododendron</taxon>
    </lineage>
</organism>
<dbReference type="AlphaFoldDB" id="A0AAV6LBZ8"/>
<accession>A0AAV6LBZ8</accession>
<evidence type="ECO:0000313" key="1">
    <source>
        <dbReference type="EMBL" id="KAG5562235.1"/>
    </source>
</evidence>
<proteinExistence type="predicted"/>
<dbReference type="Proteomes" id="UP000823749">
    <property type="component" value="Chromosome 2"/>
</dbReference>
<gene>
    <name evidence="1" type="ORF">RHGRI_005089</name>
</gene>
<protein>
    <submittedName>
        <fullName evidence="1">Uncharacterized protein</fullName>
    </submittedName>
</protein>
<name>A0AAV6LBZ8_9ERIC</name>
<reference evidence="1" key="1">
    <citation type="submission" date="2020-08" db="EMBL/GenBank/DDBJ databases">
        <title>Plant Genome Project.</title>
        <authorList>
            <person name="Zhang R.-G."/>
        </authorList>
    </citation>
    <scope>NUCLEOTIDE SEQUENCE</scope>
    <source>
        <strain evidence="1">WSP0</strain>
        <tissue evidence="1">Leaf</tissue>
    </source>
</reference>
<evidence type="ECO:0000313" key="2">
    <source>
        <dbReference type="Proteomes" id="UP000823749"/>
    </source>
</evidence>
<sequence>MSFGKRPAEWTGKGATRIGGPNDWAFEISHAWLKWRSFSCVLAGATRDWRDTVVGGGEEGEEVRRRMTECALVWQFLSGKRSPAVGRR</sequence>
<dbReference type="EMBL" id="JACTNZ010000002">
    <property type="protein sequence ID" value="KAG5562235.1"/>
    <property type="molecule type" value="Genomic_DNA"/>
</dbReference>
<comment type="caution">
    <text evidence="1">The sequence shown here is derived from an EMBL/GenBank/DDBJ whole genome shotgun (WGS) entry which is preliminary data.</text>
</comment>
<keyword evidence="2" id="KW-1185">Reference proteome</keyword>